<dbReference type="GO" id="GO:0031436">
    <property type="term" value="C:BRCA1-BARD1 complex"/>
    <property type="evidence" value="ECO:0007669"/>
    <property type="project" value="TreeGrafter"/>
</dbReference>
<protein>
    <submittedName>
        <fullName evidence="5">Uncharacterized protein</fullName>
    </submittedName>
</protein>
<reference evidence="5" key="3">
    <citation type="submission" date="2019-06" db="EMBL/GenBank/DDBJ databases">
        <authorList>
            <person name="Poynton C."/>
            <person name="Hasenbein S."/>
            <person name="Benoit J.B."/>
            <person name="Sepulveda M.S."/>
            <person name="Poelchau M.F."/>
            <person name="Murali S.C."/>
            <person name="Chen S."/>
            <person name="Glastad K.M."/>
            <person name="Werren J.H."/>
            <person name="Vineis J.H."/>
            <person name="Bowen J.L."/>
            <person name="Friedrich M."/>
            <person name="Jones J."/>
            <person name="Robertson H.M."/>
            <person name="Feyereisen R."/>
            <person name="Mechler-Hickson A."/>
            <person name="Mathers N."/>
            <person name="Lee C.E."/>
            <person name="Colbourne J.K."/>
            <person name="Biales A."/>
            <person name="Johnston J.S."/>
            <person name="Wellborn G.A."/>
            <person name="Rosendale A.J."/>
            <person name="Cridge A.G."/>
            <person name="Munoz-Torres M.C."/>
            <person name="Bain P.A."/>
            <person name="Manny A.R."/>
            <person name="Major K.M."/>
            <person name="Lambert F.N."/>
            <person name="Vulpe C.D."/>
            <person name="Tuck P."/>
            <person name="Blalock B.J."/>
            <person name="Lin Y.-Y."/>
            <person name="Smith M.E."/>
            <person name="Ochoa-Acuna H."/>
            <person name="Chen M.-J.M."/>
            <person name="Childers C.P."/>
            <person name="Qu J."/>
            <person name="Dugan S."/>
            <person name="Lee S.L."/>
            <person name="Chao H."/>
            <person name="Dinh H."/>
            <person name="Han Y."/>
            <person name="Doddapaneni H."/>
            <person name="Worley K.C."/>
            <person name="Muzny D.M."/>
            <person name="Gibbs R.A."/>
            <person name="Richards S."/>
        </authorList>
    </citation>
    <scope>NUCLEOTIDE SEQUENCE</scope>
    <source>
        <strain evidence="5">HAZT.00-mixed</strain>
        <tissue evidence="5">Whole organism</tissue>
    </source>
</reference>
<dbReference type="GO" id="GO:0004842">
    <property type="term" value="F:ubiquitin-protein transferase activity"/>
    <property type="evidence" value="ECO:0007669"/>
    <property type="project" value="TreeGrafter"/>
</dbReference>
<evidence type="ECO:0000256" key="4">
    <source>
        <dbReference type="SAM" id="MobiDB-lite"/>
    </source>
</evidence>
<name>A0A6A0GUQ7_HYAAZ</name>
<accession>A0A6A0GUQ7</accession>
<comment type="caution">
    <text evidence="5">The sequence shown here is derived from an EMBL/GenBank/DDBJ whole genome shotgun (WGS) entry which is preliminary data.</text>
</comment>
<dbReference type="Gene3D" id="1.25.40.20">
    <property type="entry name" value="Ankyrin repeat-containing domain"/>
    <property type="match status" value="1"/>
</dbReference>
<evidence type="ECO:0000256" key="1">
    <source>
        <dbReference type="ARBA" id="ARBA00022737"/>
    </source>
</evidence>
<dbReference type="AlphaFoldDB" id="A0A6A0GUQ7"/>
<dbReference type="PROSITE" id="PS50297">
    <property type="entry name" value="ANK_REP_REGION"/>
    <property type="match status" value="1"/>
</dbReference>
<reference evidence="5" key="2">
    <citation type="journal article" date="2018" name="Environ. Sci. Technol.">
        <title>The Toxicogenome of Hyalella azteca: A Model for Sediment Ecotoxicology and Evolutionary Toxicology.</title>
        <authorList>
            <person name="Poynton H.C."/>
            <person name="Hasenbein S."/>
            <person name="Benoit J.B."/>
            <person name="Sepulveda M.S."/>
            <person name="Poelchau M.F."/>
            <person name="Hughes D.S.T."/>
            <person name="Murali S.C."/>
            <person name="Chen S."/>
            <person name="Glastad K.M."/>
            <person name="Goodisman M.A.D."/>
            <person name="Werren J.H."/>
            <person name="Vineis J.H."/>
            <person name="Bowen J.L."/>
            <person name="Friedrich M."/>
            <person name="Jones J."/>
            <person name="Robertson H.M."/>
            <person name="Feyereisen R."/>
            <person name="Mechler-Hickson A."/>
            <person name="Mathers N."/>
            <person name="Lee C.E."/>
            <person name="Colbourne J.K."/>
            <person name="Biales A."/>
            <person name="Johnston J.S."/>
            <person name="Wellborn G.A."/>
            <person name="Rosendale A.J."/>
            <person name="Cridge A.G."/>
            <person name="Munoz-Torres M.C."/>
            <person name="Bain P.A."/>
            <person name="Manny A.R."/>
            <person name="Major K.M."/>
            <person name="Lambert F.N."/>
            <person name="Vulpe C.D."/>
            <person name="Tuck P."/>
            <person name="Blalock B.J."/>
            <person name="Lin Y.Y."/>
            <person name="Smith M.E."/>
            <person name="Ochoa-Acuna H."/>
            <person name="Chen M.M."/>
            <person name="Childers C.P."/>
            <person name="Qu J."/>
            <person name="Dugan S."/>
            <person name="Lee S.L."/>
            <person name="Chao H."/>
            <person name="Dinh H."/>
            <person name="Han Y."/>
            <person name="Doddapaneni H."/>
            <person name="Worley K.C."/>
            <person name="Muzny D.M."/>
            <person name="Gibbs R.A."/>
            <person name="Richards S."/>
        </authorList>
    </citation>
    <scope>NUCLEOTIDE SEQUENCE</scope>
    <source>
        <strain evidence="5">HAZT.00-mixed</strain>
        <tissue evidence="5">Whole organism</tissue>
    </source>
</reference>
<proteinExistence type="predicted"/>
<dbReference type="SUPFAM" id="SSF48403">
    <property type="entry name" value="Ankyrin repeat"/>
    <property type="match status" value="1"/>
</dbReference>
<dbReference type="InterPro" id="IPR002110">
    <property type="entry name" value="Ankyrin_rpt"/>
</dbReference>
<dbReference type="PANTHER" id="PTHR24171:SF8">
    <property type="entry name" value="BRCA1-ASSOCIATED RING DOMAIN PROTEIN 1"/>
    <property type="match status" value="1"/>
</dbReference>
<sequence>MGLARDGDSAMLASAISRLGEHRRGRIDQLDSNHLAPLHYAARYAHPDVIKTLLQAGALVNIRGQDELTPLHCAARGVLRDDMRRDDRGVMRDDMERDDKGRDAR</sequence>
<dbReference type="PROSITE" id="PS50088">
    <property type="entry name" value="ANK_REPEAT"/>
    <property type="match status" value="1"/>
</dbReference>
<evidence type="ECO:0000256" key="3">
    <source>
        <dbReference type="PROSITE-ProRule" id="PRU00023"/>
    </source>
</evidence>
<feature type="repeat" description="ANK" evidence="3">
    <location>
        <begin position="33"/>
        <end position="65"/>
    </location>
</feature>
<dbReference type="Proteomes" id="UP000711488">
    <property type="component" value="Unassembled WGS sequence"/>
</dbReference>
<dbReference type="PANTHER" id="PTHR24171">
    <property type="entry name" value="ANKYRIN REPEAT DOMAIN-CONTAINING PROTEIN 39-RELATED"/>
    <property type="match status" value="1"/>
</dbReference>
<dbReference type="Pfam" id="PF12796">
    <property type="entry name" value="Ank_2"/>
    <property type="match status" value="1"/>
</dbReference>
<dbReference type="GO" id="GO:0070531">
    <property type="term" value="C:BRCA1-A complex"/>
    <property type="evidence" value="ECO:0007669"/>
    <property type="project" value="TreeGrafter"/>
</dbReference>
<dbReference type="GO" id="GO:0085020">
    <property type="term" value="P:protein K6-linked ubiquitination"/>
    <property type="evidence" value="ECO:0007669"/>
    <property type="project" value="TreeGrafter"/>
</dbReference>
<keyword evidence="1" id="KW-0677">Repeat</keyword>
<feature type="region of interest" description="Disordered" evidence="4">
    <location>
        <begin position="84"/>
        <end position="105"/>
    </location>
</feature>
<organism evidence="5">
    <name type="scientific">Hyalella azteca</name>
    <name type="common">Amphipod</name>
    <dbReference type="NCBI Taxonomy" id="294128"/>
    <lineage>
        <taxon>Eukaryota</taxon>
        <taxon>Metazoa</taxon>
        <taxon>Ecdysozoa</taxon>
        <taxon>Arthropoda</taxon>
        <taxon>Crustacea</taxon>
        <taxon>Multicrustacea</taxon>
        <taxon>Malacostraca</taxon>
        <taxon>Eumalacostraca</taxon>
        <taxon>Peracarida</taxon>
        <taxon>Amphipoda</taxon>
        <taxon>Senticaudata</taxon>
        <taxon>Talitrida</taxon>
        <taxon>Talitroidea</taxon>
        <taxon>Hyalellidae</taxon>
        <taxon>Hyalella</taxon>
    </lineage>
</organism>
<reference evidence="5" key="1">
    <citation type="submission" date="2014-08" db="EMBL/GenBank/DDBJ databases">
        <authorList>
            <person name="Murali S."/>
            <person name="Richards S."/>
            <person name="Bandaranaike D."/>
            <person name="Bellair M."/>
            <person name="Blankenburg K."/>
            <person name="Chao H."/>
            <person name="Dinh H."/>
            <person name="Doddapaneni H."/>
            <person name="Dugan-Rocha S."/>
            <person name="Elkadiri S."/>
            <person name="Gnanaolivu R."/>
            <person name="Hughes D."/>
            <person name="Lee S."/>
            <person name="Li M."/>
            <person name="Ming W."/>
            <person name="Munidasa M."/>
            <person name="Muniz J."/>
            <person name="Nguyen L."/>
            <person name="Osuji N."/>
            <person name="Pu L.-L."/>
            <person name="Puazo M."/>
            <person name="Skinner E."/>
            <person name="Qu C."/>
            <person name="Quiroz J."/>
            <person name="Raj R."/>
            <person name="Weissenberger G."/>
            <person name="Xin Y."/>
            <person name="Zou X."/>
            <person name="Han Y."/>
            <person name="Worley K."/>
            <person name="Muzny D."/>
            <person name="Gibbs R."/>
        </authorList>
    </citation>
    <scope>NUCLEOTIDE SEQUENCE</scope>
    <source>
        <strain evidence="5">HAZT.00-mixed</strain>
        <tissue evidence="5">Whole organism</tissue>
    </source>
</reference>
<evidence type="ECO:0000313" key="5">
    <source>
        <dbReference type="EMBL" id="KAA0188429.1"/>
    </source>
</evidence>
<gene>
    <name evidence="5" type="ORF">HAZT_HAZT003626</name>
</gene>
<keyword evidence="2 3" id="KW-0040">ANK repeat</keyword>
<dbReference type="InterPro" id="IPR036770">
    <property type="entry name" value="Ankyrin_rpt-contain_sf"/>
</dbReference>
<dbReference type="EMBL" id="JQDR03014244">
    <property type="protein sequence ID" value="KAA0188429.1"/>
    <property type="molecule type" value="Genomic_DNA"/>
</dbReference>
<dbReference type="SMART" id="SM00248">
    <property type="entry name" value="ANK"/>
    <property type="match status" value="1"/>
</dbReference>
<evidence type="ECO:0000256" key="2">
    <source>
        <dbReference type="ARBA" id="ARBA00023043"/>
    </source>
</evidence>